<reference evidence="1" key="1">
    <citation type="submission" date="2018-05" db="EMBL/GenBank/DDBJ databases">
        <authorList>
            <person name="Lanie J.A."/>
            <person name="Ng W.-L."/>
            <person name="Kazmierczak K.M."/>
            <person name="Andrzejewski T.M."/>
            <person name="Davidsen T.M."/>
            <person name="Wayne K.J."/>
            <person name="Tettelin H."/>
            <person name="Glass J.I."/>
            <person name="Rusch D."/>
            <person name="Podicherti R."/>
            <person name="Tsui H.-C.T."/>
            <person name="Winkler M.E."/>
        </authorList>
    </citation>
    <scope>NUCLEOTIDE SEQUENCE</scope>
</reference>
<dbReference type="EMBL" id="UINC01019454">
    <property type="protein sequence ID" value="SVA82365.1"/>
    <property type="molecule type" value="Genomic_DNA"/>
</dbReference>
<proteinExistence type="predicted"/>
<dbReference type="AlphaFoldDB" id="A0A381YZD0"/>
<name>A0A381YZD0_9ZZZZ</name>
<sequence>MLQWLQLVGASGLVGAALPQLPQNF</sequence>
<gene>
    <name evidence="1" type="ORF">METZ01_LOCUS135219</name>
</gene>
<accession>A0A381YZD0</accession>
<protein>
    <submittedName>
        <fullName evidence="1">Uncharacterized protein</fullName>
    </submittedName>
</protein>
<evidence type="ECO:0000313" key="1">
    <source>
        <dbReference type="EMBL" id="SVA82365.1"/>
    </source>
</evidence>
<organism evidence="1">
    <name type="scientific">marine metagenome</name>
    <dbReference type="NCBI Taxonomy" id="408172"/>
    <lineage>
        <taxon>unclassified sequences</taxon>
        <taxon>metagenomes</taxon>
        <taxon>ecological metagenomes</taxon>
    </lineage>
</organism>